<dbReference type="AlphaFoldDB" id="A5DDB1"/>
<dbReference type="OrthoDB" id="10299712at2759"/>
<protein>
    <submittedName>
        <fullName evidence="2">Uncharacterized protein</fullName>
    </submittedName>
</protein>
<evidence type="ECO:0000313" key="2">
    <source>
        <dbReference type="EMBL" id="EDK37164.2"/>
    </source>
</evidence>
<feature type="transmembrane region" description="Helical" evidence="1">
    <location>
        <begin position="241"/>
        <end position="269"/>
    </location>
</feature>
<sequence>MNHQDNQLDDAGFWNSVVDIYNEVTALRVAAGENGRNQALAHLRIPDEARHRNRYVRPLRLAPYITLPVVEYRLIWRHLRSIGPLAILGRLWIFCARVAHTLVVSTLFMFTLGWLFTSLGQSLLTAANLATFSESTTSDLKTYIFSGYPWVAPVRAQLFNNNDDIFYGIPPETRFPTLSMMAQVVLNSIVLDLNMKCTRSADTTICVPSTDSLIFAFDRTISRKVLNGTSWLSWALSQVPWLISAVSTLLFVMYIVPPIVLSVNMAAYIPHNYLHRFFFHFRVLEATFKASWSSMDM</sequence>
<dbReference type="EMBL" id="CH408156">
    <property type="protein sequence ID" value="EDK37164.2"/>
    <property type="molecule type" value="Genomic_DNA"/>
</dbReference>
<dbReference type="RefSeq" id="XP_001485591.2">
    <property type="nucleotide sequence ID" value="XM_001485541.1"/>
</dbReference>
<name>A5DDB1_PICGU</name>
<keyword evidence="1" id="KW-0812">Transmembrane</keyword>
<keyword evidence="3" id="KW-1185">Reference proteome</keyword>
<gene>
    <name evidence="2" type="ORF">PGUG_01262</name>
</gene>
<dbReference type="HOGENOM" id="CLU_937223_0_0_1"/>
<evidence type="ECO:0000313" key="3">
    <source>
        <dbReference type="Proteomes" id="UP000001997"/>
    </source>
</evidence>
<organism evidence="2 3">
    <name type="scientific">Meyerozyma guilliermondii (strain ATCC 6260 / CBS 566 / DSM 6381 / JCM 1539 / NBRC 10279 / NRRL Y-324)</name>
    <name type="common">Yeast</name>
    <name type="synonym">Candida guilliermondii</name>
    <dbReference type="NCBI Taxonomy" id="294746"/>
    <lineage>
        <taxon>Eukaryota</taxon>
        <taxon>Fungi</taxon>
        <taxon>Dikarya</taxon>
        <taxon>Ascomycota</taxon>
        <taxon>Saccharomycotina</taxon>
        <taxon>Pichiomycetes</taxon>
        <taxon>Debaryomycetaceae</taxon>
        <taxon>Meyerozyma</taxon>
    </lineage>
</organism>
<keyword evidence="1" id="KW-0472">Membrane</keyword>
<dbReference type="Proteomes" id="UP000001997">
    <property type="component" value="Unassembled WGS sequence"/>
</dbReference>
<proteinExistence type="predicted"/>
<dbReference type="GeneID" id="5127831"/>
<accession>A5DDB1</accession>
<dbReference type="InParanoid" id="A5DDB1"/>
<keyword evidence="1" id="KW-1133">Transmembrane helix</keyword>
<reference evidence="2 3" key="1">
    <citation type="journal article" date="2009" name="Nature">
        <title>Evolution of pathogenicity and sexual reproduction in eight Candida genomes.</title>
        <authorList>
            <person name="Butler G."/>
            <person name="Rasmussen M.D."/>
            <person name="Lin M.F."/>
            <person name="Santos M.A."/>
            <person name="Sakthikumar S."/>
            <person name="Munro C.A."/>
            <person name="Rheinbay E."/>
            <person name="Grabherr M."/>
            <person name="Forche A."/>
            <person name="Reedy J.L."/>
            <person name="Agrafioti I."/>
            <person name="Arnaud M.B."/>
            <person name="Bates S."/>
            <person name="Brown A.J."/>
            <person name="Brunke S."/>
            <person name="Costanzo M.C."/>
            <person name="Fitzpatrick D.A."/>
            <person name="de Groot P.W."/>
            <person name="Harris D."/>
            <person name="Hoyer L.L."/>
            <person name="Hube B."/>
            <person name="Klis F.M."/>
            <person name="Kodira C."/>
            <person name="Lennard N."/>
            <person name="Logue M.E."/>
            <person name="Martin R."/>
            <person name="Neiman A.M."/>
            <person name="Nikolaou E."/>
            <person name="Quail M.A."/>
            <person name="Quinn J."/>
            <person name="Santos M.C."/>
            <person name="Schmitzberger F.F."/>
            <person name="Sherlock G."/>
            <person name="Shah P."/>
            <person name="Silverstein K.A."/>
            <person name="Skrzypek M.S."/>
            <person name="Soll D."/>
            <person name="Staggs R."/>
            <person name="Stansfield I."/>
            <person name="Stumpf M.P."/>
            <person name="Sudbery P.E."/>
            <person name="Srikantha T."/>
            <person name="Zeng Q."/>
            <person name="Berman J."/>
            <person name="Berriman M."/>
            <person name="Heitman J."/>
            <person name="Gow N.A."/>
            <person name="Lorenz M.C."/>
            <person name="Birren B.W."/>
            <person name="Kellis M."/>
            <person name="Cuomo C.A."/>
        </authorList>
    </citation>
    <scope>NUCLEOTIDE SEQUENCE [LARGE SCALE GENOMIC DNA]</scope>
    <source>
        <strain evidence="3">ATCC 6260 / CBS 566 / DSM 6381 / JCM 1539 / NBRC 10279 / NRRL Y-324</strain>
    </source>
</reference>
<evidence type="ECO:0000256" key="1">
    <source>
        <dbReference type="SAM" id="Phobius"/>
    </source>
</evidence>
<feature type="transmembrane region" description="Helical" evidence="1">
    <location>
        <begin position="91"/>
        <end position="116"/>
    </location>
</feature>
<dbReference type="KEGG" id="pgu:PGUG_01262"/>